<gene>
    <name evidence="2" type="ORF">CBY09_02020</name>
</gene>
<comment type="caution">
    <text evidence="2">The sequence shown here is derived from an EMBL/GenBank/DDBJ whole genome shotgun (WGS) entry which is preliminary data.</text>
</comment>
<dbReference type="SUPFAM" id="SSF53807">
    <property type="entry name" value="Helical backbone' metal receptor"/>
    <property type="match status" value="1"/>
</dbReference>
<dbReference type="InterPro" id="IPR050902">
    <property type="entry name" value="ABC_Transporter_SBP"/>
</dbReference>
<sequence>MAVQSWGQGGTRRRLLRGVAALPWLSAMGSGAAWAARPARIVSLGGALTEVVYLLGAQGQLVGTDTTSLFPEAALKTAKVGYMRQLSAEGLLSLKPDAVVGTTEAGPPVVLDQVRSAGVRVELVQADHTWDEVRRKVATVGRVAGREREAQALQADLDAQWAAVQKVVAATTRRPRAIFILSHGGSPMVAGTGTAADALIRFAGATNVITQFAGYRPLTAEAMASAAPEVLLNSTQGIEALGGEAAFWQRPELALTPAFRRKALVAMEASHLLGFGPRLPAAVRELHTRTQAITA</sequence>
<dbReference type="InterPro" id="IPR006311">
    <property type="entry name" value="TAT_signal"/>
</dbReference>
<dbReference type="PROSITE" id="PS51318">
    <property type="entry name" value="TAT"/>
    <property type="match status" value="1"/>
</dbReference>
<dbReference type="Pfam" id="PF01497">
    <property type="entry name" value="Peripla_BP_2"/>
    <property type="match status" value="1"/>
</dbReference>
<protein>
    <submittedName>
        <fullName evidence="2">ABC transporter substrate-binding protein</fullName>
    </submittedName>
</protein>
<evidence type="ECO:0000259" key="1">
    <source>
        <dbReference type="PROSITE" id="PS50983"/>
    </source>
</evidence>
<dbReference type="OrthoDB" id="9797736at2"/>
<dbReference type="PANTHER" id="PTHR30535:SF4">
    <property type="entry name" value="HEMIN-BINDING PERIPLASMIC PROTEIN HMUT"/>
    <property type="match status" value="1"/>
</dbReference>
<accession>A0A235ETK3</accession>
<dbReference type="PROSITE" id="PS50983">
    <property type="entry name" value="FE_B12_PBP"/>
    <property type="match status" value="1"/>
</dbReference>
<feature type="domain" description="Fe/B12 periplasmic-binding" evidence="1">
    <location>
        <begin position="40"/>
        <end position="295"/>
    </location>
</feature>
<dbReference type="Proteomes" id="UP000215441">
    <property type="component" value="Unassembled WGS sequence"/>
</dbReference>
<dbReference type="InterPro" id="IPR002491">
    <property type="entry name" value="ABC_transptr_periplasmic_BD"/>
</dbReference>
<evidence type="ECO:0000313" key="3">
    <source>
        <dbReference type="Proteomes" id="UP000215441"/>
    </source>
</evidence>
<reference evidence="2 3" key="1">
    <citation type="submission" date="2017-07" db="EMBL/GenBank/DDBJ databases">
        <title>Acidovorax KNDSW TSA 6 genome sequence and assembly.</title>
        <authorList>
            <person name="Mayilraj S."/>
        </authorList>
    </citation>
    <scope>NUCLEOTIDE SEQUENCE [LARGE SCALE GENOMIC DNA]</scope>
    <source>
        <strain evidence="2 3">KNDSW-TSA6</strain>
    </source>
</reference>
<keyword evidence="3" id="KW-1185">Reference proteome</keyword>
<organism evidence="2 3">
    <name type="scientific">Acidovorax kalamii</name>
    <dbReference type="NCBI Taxonomy" id="2004485"/>
    <lineage>
        <taxon>Bacteria</taxon>
        <taxon>Pseudomonadati</taxon>
        <taxon>Pseudomonadota</taxon>
        <taxon>Betaproteobacteria</taxon>
        <taxon>Burkholderiales</taxon>
        <taxon>Comamonadaceae</taxon>
        <taxon>Acidovorax</taxon>
    </lineage>
</organism>
<dbReference type="PANTHER" id="PTHR30535">
    <property type="entry name" value="VITAMIN B12-BINDING PROTEIN"/>
    <property type="match status" value="1"/>
</dbReference>
<dbReference type="Gene3D" id="3.40.50.1980">
    <property type="entry name" value="Nitrogenase molybdenum iron protein domain"/>
    <property type="match status" value="2"/>
</dbReference>
<name>A0A235ETK3_9BURK</name>
<dbReference type="EMBL" id="NOIG01000001">
    <property type="protein sequence ID" value="OYD52331.1"/>
    <property type="molecule type" value="Genomic_DNA"/>
</dbReference>
<evidence type="ECO:0000313" key="2">
    <source>
        <dbReference type="EMBL" id="OYD52331.1"/>
    </source>
</evidence>
<proteinExistence type="predicted"/>
<dbReference type="AlphaFoldDB" id="A0A235ETK3"/>